<evidence type="ECO:0000313" key="1">
    <source>
        <dbReference type="EMBL" id="KAJ8361671.1"/>
    </source>
</evidence>
<gene>
    <name evidence="1" type="ORF">AAFF_G00432140</name>
</gene>
<protein>
    <submittedName>
        <fullName evidence="1">Uncharacterized protein</fullName>
    </submittedName>
</protein>
<comment type="caution">
    <text evidence="1">The sequence shown here is derived from an EMBL/GenBank/DDBJ whole genome shotgun (WGS) entry which is preliminary data.</text>
</comment>
<name>A0AAD7R2X7_9TELE</name>
<accession>A0AAD7R2X7</accession>
<keyword evidence="2" id="KW-1185">Reference proteome</keyword>
<dbReference type="AlphaFoldDB" id="A0AAD7R2X7"/>
<reference evidence="1" key="1">
    <citation type="journal article" date="2023" name="Science">
        <title>Genome structures resolve the early diversification of teleost fishes.</title>
        <authorList>
            <person name="Parey E."/>
            <person name="Louis A."/>
            <person name="Montfort J."/>
            <person name="Bouchez O."/>
            <person name="Roques C."/>
            <person name="Iampietro C."/>
            <person name="Lluch J."/>
            <person name="Castinel A."/>
            <person name="Donnadieu C."/>
            <person name="Desvignes T."/>
            <person name="Floi Bucao C."/>
            <person name="Jouanno E."/>
            <person name="Wen M."/>
            <person name="Mejri S."/>
            <person name="Dirks R."/>
            <person name="Jansen H."/>
            <person name="Henkel C."/>
            <person name="Chen W.J."/>
            <person name="Zahm M."/>
            <person name="Cabau C."/>
            <person name="Klopp C."/>
            <person name="Thompson A.W."/>
            <person name="Robinson-Rechavi M."/>
            <person name="Braasch I."/>
            <person name="Lecointre G."/>
            <person name="Bobe J."/>
            <person name="Postlethwait J.H."/>
            <person name="Berthelot C."/>
            <person name="Roest Crollius H."/>
            <person name="Guiguen Y."/>
        </authorList>
    </citation>
    <scope>NUCLEOTIDE SEQUENCE</scope>
    <source>
        <strain evidence="1">NC1722</strain>
    </source>
</reference>
<evidence type="ECO:0000313" key="2">
    <source>
        <dbReference type="Proteomes" id="UP001221898"/>
    </source>
</evidence>
<sequence>MPARKWSKEVLRAAVAEIKEGCSVRKGKAQSQLVKLVPAADANAPSLALALRTTSSATSALSTSSSQQASQACPTCNQVPSINHLVLSGIIPEGPARILQPPQFGHS</sequence>
<dbReference type="Proteomes" id="UP001221898">
    <property type="component" value="Unassembled WGS sequence"/>
</dbReference>
<organism evidence="1 2">
    <name type="scientific">Aldrovandia affinis</name>
    <dbReference type="NCBI Taxonomy" id="143900"/>
    <lineage>
        <taxon>Eukaryota</taxon>
        <taxon>Metazoa</taxon>
        <taxon>Chordata</taxon>
        <taxon>Craniata</taxon>
        <taxon>Vertebrata</taxon>
        <taxon>Euteleostomi</taxon>
        <taxon>Actinopterygii</taxon>
        <taxon>Neopterygii</taxon>
        <taxon>Teleostei</taxon>
        <taxon>Notacanthiformes</taxon>
        <taxon>Halosauridae</taxon>
        <taxon>Aldrovandia</taxon>
    </lineage>
</organism>
<proteinExistence type="predicted"/>
<dbReference type="EMBL" id="JAINUG010000935">
    <property type="protein sequence ID" value="KAJ8361671.1"/>
    <property type="molecule type" value="Genomic_DNA"/>
</dbReference>